<keyword evidence="3" id="KW-1185">Reference proteome</keyword>
<feature type="compositionally biased region" description="Basic and acidic residues" evidence="1">
    <location>
        <begin position="334"/>
        <end position="350"/>
    </location>
</feature>
<dbReference type="AlphaFoldDB" id="A0A8H3G427"/>
<feature type="region of interest" description="Disordered" evidence="1">
    <location>
        <begin position="282"/>
        <end position="453"/>
    </location>
</feature>
<protein>
    <submittedName>
        <fullName evidence="2">Uncharacterized protein</fullName>
    </submittedName>
</protein>
<dbReference type="EMBL" id="CAJPDR010000406">
    <property type="protein sequence ID" value="CAF9935415.1"/>
    <property type="molecule type" value="Genomic_DNA"/>
</dbReference>
<name>A0A8H3G427_9LECA</name>
<accession>A0A8H3G427</accession>
<organism evidence="2 3">
    <name type="scientific">Alectoria fallacina</name>
    <dbReference type="NCBI Taxonomy" id="1903189"/>
    <lineage>
        <taxon>Eukaryota</taxon>
        <taxon>Fungi</taxon>
        <taxon>Dikarya</taxon>
        <taxon>Ascomycota</taxon>
        <taxon>Pezizomycotina</taxon>
        <taxon>Lecanoromycetes</taxon>
        <taxon>OSLEUM clade</taxon>
        <taxon>Lecanoromycetidae</taxon>
        <taxon>Lecanorales</taxon>
        <taxon>Lecanorineae</taxon>
        <taxon>Parmeliaceae</taxon>
        <taxon>Alectoria</taxon>
    </lineage>
</organism>
<feature type="compositionally biased region" description="Polar residues" evidence="1">
    <location>
        <begin position="392"/>
        <end position="403"/>
    </location>
</feature>
<sequence length="453" mass="50461">MARTPQQHDASHIASFQTSKTEIILPDGYELAHYTLRRVHDGYLQSYLPADASTLPVHGIPIAAQISDVQVPRDLQSYESGPDSDLRLPIRSSLQGPSQQLHEIPVYEGNANSTRSQSRGQGVSEKSLKRYAHARDDDYTDVCGVSSPAKASPVKKFNYGKGEYCCARCGSNFTRPKSVKDHFPDCISKFGNPQALCYTSHPSMAKMEATLQRRRQANSETSSADTEMDDAQVNGCGQGVKFEEMHDALARASIAPADDGPHIKTEFKFGADIAQESIEDHFPERQRRSATPSYFRNQAQTPDWRRGTSPRFDSSTPTPTSYRSETCVTQIPEWHLKPAETPERTPRDGFQDDGLDGFMDRRSHFSETPTPHVSLDRHSHSSRTPTPYPFSDSGSQFSGSPTPRLSPDRRSQVSGSPTPRPSPGRHSQFYRTPTPCLPPDHAESIDEDYEMEE</sequence>
<gene>
    <name evidence="2" type="ORF">ALECFALPRED_006382</name>
</gene>
<feature type="compositionally biased region" description="Polar residues" evidence="1">
    <location>
        <begin position="289"/>
        <end position="301"/>
    </location>
</feature>
<feature type="region of interest" description="Disordered" evidence="1">
    <location>
        <begin position="75"/>
        <end position="101"/>
    </location>
</feature>
<evidence type="ECO:0000313" key="3">
    <source>
        <dbReference type="Proteomes" id="UP000664203"/>
    </source>
</evidence>
<reference evidence="2" key="1">
    <citation type="submission" date="2021-03" db="EMBL/GenBank/DDBJ databases">
        <authorList>
            <person name="Tagirdzhanova G."/>
        </authorList>
    </citation>
    <scope>NUCLEOTIDE SEQUENCE</scope>
</reference>
<feature type="compositionally biased region" description="Polar residues" evidence="1">
    <location>
        <begin position="92"/>
        <end position="101"/>
    </location>
</feature>
<evidence type="ECO:0000256" key="1">
    <source>
        <dbReference type="SAM" id="MobiDB-lite"/>
    </source>
</evidence>
<evidence type="ECO:0000313" key="2">
    <source>
        <dbReference type="EMBL" id="CAF9935415.1"/>
    </source>
</evidence>
<dbReference type="Proteomes" id="UP000664203">
    <property type="component" value="Unassembled WGS sequence"/>
</dbReference>
<comment type="caution">
    <text evidence="2">The sequence shown here is derived from an EMBL/GenBank/DDBJ whole genome shotgun (WGS) entry which is preliminary data.</text>
</comment>
<feature type="compositionally biased region" description="Polar residues" evidence="1">
    <location>
        <begin position="311"/>
        <end position="329"/>
    </location>
</feature>
<proteinExistence type="predicted"/>
<dbReference type="OrthoDB" id="5363190at2759"/>